<dbReference type="Pfam" id="PF11730">
    <property type="entry name" value="DUF3297"/>
    <property type="match status" value="1"/>
</dbReference>
<evidence type="ECO:0008006" key="3">
    <source>
        <dbReference type="Google" id="ProtNLM"/>
    </source>
</evidence>
<accession>A0A2P2EBU0</accession>
<keyword evidence="2" id="KW-1185">Reference proteome</keyword>
<evidence type="ECO:0000313" key="1">
    <source>
        <dbReference type="EMBL" id="GBF58528.1"/>
    </source>
</evidence>
<sequence length="87" mass="9719">MTDETSPTALPDRLSVNPRSPYYNEELLALGVGVRFKGEKKTNVEEYCISEGWVRLALGNKVDRKGNPLTILQKGPVEVWIKSAQTD</sequence>
<organism evidence="1 2">
    <name type="scientific">Candidatus Phycosocius bacilliformis</name>
    <dbReference type="NCBI Taxonomy" id="1445552"/>
    <lineage>
        <taxon>Bacteria</taxon>
        <taxon>Pseudomonadati</taxon>
        <taxon>Pseudomonadota</taxon>
        <taxon>Alphaproteobacteria</taxon>
        <taxon>Caulobacterales</taxon>
        <taxon>Caulobacterales incertae sedis</taxon>
        <taxon>Candidatus Phycosocius</taxon>
    </lineage>
</organism>
<name>A0A2P2EBU0_9PROT</name>
<proteinExistence type="predicted"/>
<dbReference type="OrthoDB" id="8756821at2"/>
<reference evidence="1 2" key="1">
    <citation type="journal article" date="2018" name="Genome Announc.">
        <title>Draft Genome Sequence of "Candidatus Phycosocius bacilliformis," an Alphaproteobacterial Ectosymbiont of the Hydrocarbon-Producing Green Alga Botryococcus braunii.</title>
        <authorList>
            <person name="Tanabe Y."/>
            <person name="Yamaguchi H."/>
            <person name="Watanabe M.M."/>
        </authorList>
    </citation>
    <scope>NUCLEOTIDE SEQUENCE [LARGE SCALE GENOMIC DNA]</scope>
    <source>
        <strain evidence="1 2">BOTRYCO-2</strain>
    </source>
</reference>
<evidence type="ECO:0000313" key="2">
    <source>
        <dbReference type="Proteomes" id="UP000245086"/>
    </source>
</evidence>
<dbReference type="Proteomes" id="UP000245086">
    <property type="component" value="Unassembled WGS sequence"/>
</dbReference>
<dbReference type="InterPro" id="IPR021724">
    <property type="entry name" value="DUF3297"/>
</dbReference>
<comment type="caution">
    <text evidence="1">The sequence shown here is derived from an EMBL/GenBank/DDBJ whole genome shotgun (WGS) entry which is preliminary data.</text>
</comment>
<gene>
    <name evidence="1" type="ORF">PbB2_02214</name>
</gene>
<dbReference type="RefSeq" id="WP_108985377.1">
    <property type="nucleotide sequence ID" value="NZ_BFBR01000006.1"/>
</dbReference>
<dbReference type="EMBL" id="BFBR01000006">
    <property type="protein sequence ID" value="GBF58528.1"/>
    <property type="molecule type" value="Genomic_DNA"/>
</dbReference>
<dbReference type="AlphaFoldDB" id="A0A2P2EBU0"/>
<protein>
    <recommendedName>
        <fullName evidence="3">Glutathione peroxidase</fullName>
    </recommendedName>
</protein>